<proteinExistence type="predicted"/>
<name>A0A699VM96_TANCI</name>
<protein>
    <submittedName>
        <fullName evidence="1">Uncharacterized protein</fullName>
    </submittedName>
</protein>
<comment type="caution">
    <text evidence="1">The sequence shown here is derived from an EMBL/GenBank/DDBJ whole genome shotgun (WGS) entry which is preliminary data.</text>
</comment>
<organism evidence="1">
    <name type="scientific">Tanacetum cinerariifolium</name>
    <name type="common">Dalmatian daisy</name>
    <name type="synonym">Chrysanthemum cinerariifolium</name>
    <dbReference type="NCBI Taxonomy" id="118510"/>
    <lineage>
        <taxon>Eukaryota</taxon>
        <taxon>Viridiplantae</taxon>
        <taxon>Streptophyta</taxon>
        <taxon>Embryophyta</taxon>
        <taxon>Tracheophyta</taxon>
        <taxon>Spermatophyta</taxon>
        <taxon>Magnoliopsida</taxon>
        <taxon>eudicotyledons</taxon>
        <taxon>Gunneridae</taxon>
        <taxon>Pentapetalae</taxon>
        <taxon>asterids</taxon>
        <taxon>campanulids</taxon>
        <taxon>Asterales</taxon>
        <taxon>Asteraceae</taxon>
        <taxon>Asteroideae</taxon>
        <taxon>Anthemideae</taxon>
        <taxon>Anthemidinae</taxon>
        <taxon>Tanacetum</taxon>
    </lineage>
</organism>
<reference evidence="1" key="1">
    <citation type="journal article" date="2019" name="Sci. Rep.">
        <title>Draft genome of Tanacetum cinerariifolium, the natural source of mosquito coil.</title>
        <authorList>
            <person name="Yamashiro T."/>
            <person name="Shiraishi A."/>
            <person name="Satake H."/>
            <person name="Nakayama K."/>
        </authorList>
    </citation>
    <scope>NUCLEOTIDE SEQUENCE</scope>
</reference>
<evidence type="ECO:0000313" key="1">
    <source>
        <dbReference type="EMBL" id="GFD35550.1"/>
    </source>
</evidence>
<dbReference type="EMBL" id="BKCJ011460183">
    <property type="protein sequence ID" value="GFD35550.1"/>
    <property type="molecule type" value="Genomic_DNA"/>
</dbReference>
<feature type="non-terminal residue" evidence="1">
    <location>
        <position position="105"/>
    </location>
</feature>
<accession>A0A699VM96</accession>
<dbReference type="AlphaFoldDB" id="A0A699VM96"/>
<gene>
    <name evidence="1" type="ORF">Tci_907519</name>
</gene>
<sequence>MALPWQVATLTGHVRNPTRDTIAVAVRDNYFDPHERILYARLTAEGDFSLAIPVANATLADLVYGDDVADLYLAPGAALDVHFKSKDLARTLKFAPGGPPAKHPT</sequence>